<feature type="transmembrane region" description="Helical" evidence="8">
    <location>
        <begin position="74"/>
        <end position="92"/>
    </location>
</feature>
<dbReference type="PANTHER" id="PTHR33908">
    <property type="entry name" value="MANNOSYLTRANSFERASE YKCB-RELATED"/>
    <property type="match status" value="1"/>
</dbReference>
<dbReference type="RefSeq" id="WP_020888663.1">
    <property type="nucleotide sequence ID" value="NZ_ATNM01000091.1"/>
</dbReference>
<keyword evidence="6 8" id="KW-1133">Transmembrane helix</keyword>
<feature type="transmembrane region" description="Helical" evidence="8">
    <location>
        <begin position="195"/>
        <end position="214"/>
    </location>
</feature>
<dbReference type="GO" id="GO:0005886">
    <property type="term" value="C:plasma membrane"/>
    <property type="evidence" value="ECO:0007669"/>
    <property type="project" value="UniProtKB-SubCell"/>
</dbReference>
<evidence type="ECO:0000256" key="5">
    <source>
        <dbReference type="ARBA" id="ARBA00022692"/>
    </source>
</evidence>
<dbReference type="AlphaFoldDB" id="S7VFM1"/>
<dbReference type="PATRIC" id="fig|641524.5.peg.2168"/>
<organism evidence="10 11">
    <name type="scientific">Cyclobacterium qasimii M12-11B</name>
    <dbReference type="NCBI Taxonomy" id="641524"/>
    <lineage>
        <taxon>Bacteria</taxon>
        <taxon>Pseudomonadati</taxon>
        <taxon>Bacteroidota</taxon>
        <taxon>Cytophagia</taxon>
        <taxon>Cytophagales</taxon>
        <taxon>Cyclobacteriaceae</taxon>
        <taxon>Cyclobacterium</taxon>
    </lineage>
</organism>
<dbReference type="STRING" id="641524.ADICYQ_2187"/>
<comment type="caution">
    <text evidence="10">The sequence shown here is derived from an EMBL/GenBank/DDBJ whole genome shotgun (WGS) entry which is preliminary data.</text>
</comment>
<keyword evidence="7 8" id="KW-0472">Membrane</keyword>
<feature type="transmembrane region" description="Helical" evidence="8">
    <location>
        <begin position="131"/>
        <end position="146"/>
    </location>
</feature>
<dbReference type="eggNOG" id="COG1807">
    <property type="taxonomic scope" value="Bacteria"/>
</dbReference>
<feature type="transmembrane region" description="Helical" evidence="8">
    <location>
        <begin position="271"/>
        <end position="288"/>
    </location>
</feature>
<feature type="transmembrane region" description="Helical" evidence="8">
    <location>
        <begin position="320"/>
        <end position="338"/>
    </location>
</feature>
<feature type="transmembrane region" description="Helical" evidence="8">
    <location>
        <begin position="48"/>
        <end position="69"/>
    </location>
</feature>
<dbReference type="EMBL" id="ATNM01000091">
    <property type="protein sequence ID" value="EPR68801.1"/>
    <property type="molecule type" value="Genomic_DNA"/>
</dbReference>
<dbReference type="OrthoDB" id="9813729at2"/>
<keyword evidence="3" id="KW-0328">Glycosyltransferase</keyword>
<evidence type="ECO:0000256" key="4">
    <source>
        <dbReference type="ARBA" id="ARBA00022679"/>
    </source>
</evidence>
<evidence type="ECO:0000256" key="8">
    <source>
        <dbReference type="SAM" id="Phobius"/>
    </source>
</evidence>
<evidence type="ECO:0000313" key="11">
    <source>
        <dbReference type="Proteomes" id="UP000014974"/>
    </source>
</evidence>
<sequence>MHRFSKNTKPWVLGGFILLKFFMQYVLLSPTYELHRDEFLYLDQGHHLAWGYISVPPLTSWFSAVIYFLGNDAFWVKFIPAMFGALTILVVWKTIEELKGDLFALVLGATCILFSSLLSVNILFQPNSFDILSWTAFSFFLIKYFNSEKSKFLFLAALIFALGFLNKYNILFLIIGIFPAILLTSQRKMFLKKEFYLAIALGLFLISPNLVWQYENDFPVVWHMTALAEKHLVHVDRLGFLKAQIRFFAGSLIVIFSALYALCFHPPYQKFRAYFWSFFFTLIIFVSLRAKDYYAIGLYPIYIAFGSVYLSGILKNDWKYYLRPVLIVIPLLIFIPFYKISFPNRAPEYILNHGSSYKDSGMLRWEDGKDHTLPQDFADMLGWKELAQKVDAIYRDLELKDPNQTLVLCDNYGQAGAINYYSNASIKAVSFHADYINWFVFDHQYKHLIRVLYFDENNEELKETGRYFLKGEISDSITNPYAREFKTMIFTFKETKININERIKHEIETVKKSQK</sequence>
<feature type="transmembrane region" description="Helical" evidence="8">
    <location>
        <begin position="294"/>
        <end position="313"/>
    </location>
</feature>
<evidence type="ECO:0000259" key="9">
    <source>
        <dbReference type="Pfam" id="PF13231"/>
    </source>
</evidence>
<evidence type="ECO:0000256" key="6">
    <source>
        <dbReference type="ARBA" id="ARBA00022989"/>
    </source>
</evidence>
<dbReference type="GO" id="GO:0016763">
    <property type="term" value="F:pentosyltransferase activity"/>
    <property type="evidence" value="ECO:0007669"/>
    <property type="project" value="TreeGrafter"/>
</dbReference>
<evidence type="ECO:0000313" key="10">
    <source>
        <dbReference type="EMBL" id="EPR68801.1"/>
    </source>
</evidence>
<feature type="transmembrane region" description="Helical" evidence="8">
    <location>
        <begin position="12"/>
        <end position="28"/>
    </location>
</feature>
<dbReference type="GO" id="GO:0009103">
    <property type="term" value="P:lipopolysaccharide biosynthetic process"/>
    <property type="evidence" value="ECO:0007669"/>
    <property type="project" value="UniProtKB-ARBA"/>
</dbReference>
<feature type="transmembrane region" description="Helical" evidence="8">
    <location>
        <begin position="245"/>
        <end position="264"/>
    </location>
</feature>
<keyword evidence="4 10" id="KW-0808">Transferase</keyword>
<dbReference type="InterPro" id="IPR038731">
    <property type="entry name" value="RgtA/B/C-like"/>
</dbReference>
<dbReference type="PANTHER" id="PTHR33908:SF11">
    <property type="entry name" value="MEMBRANE PROTEIN"/>
    <property type="match status" value="1"/>
</dbReference>
<proteinExistence type="predicted"/>
<keyword evidence="5 8" id="KW-0812">Transmembrane</keyword>
<dbReference type="Pfam" id="PF13231">
    <property type="entry name" value="PMT_2"/>
    <property type="match status" value="1"/>
</dbReference>
<name>S7VFM1_9BACT</name>
<protein>
    <submittedName>
        <fullName evidence="10">Glycosyl transferase, family 39</fullName>
    </submittedName>
</protein>
<dbReference type="InterPro" id="IPR050297">
    <property type="entry name" value="LipidA_mod_glycosyltrf_83"/>
</dbReference>
<feature type="transmembrane region" description="Helical" evidence="8">
    <location>
        <begin position="152"/>
        <end position="183"/>
    </location>
</feature>
<feature type="domain" description="Glycosyltransferase RgtA/B/C/D-like" evidence="9">
    <location>
        <begin position="55"/>
        <end position="212"/>
    </location>
</feature>
<evidence type="ECO:0000256" key="2">
    <source>
        <dbReference type="ARBA" id="ARBA00022475"/>
    </source>
</evidence>
<accession>S7VFM1</accession>
<feature type="transmembrane region" description="Helical" evidence="8">
    <location>
        <begin position="104"/>
        <end position="124"/>
    </location>
</feature>
<evidence type="ECO:0000256" key="7">
    <source>
        <dbReference type="ARBA" id="ARBA00023136"/>
    </source>
</evidence>
<keyword evidence="2" id="KW-1003">Cell membrane</keyword>
<comment type="subcellular location">
    <subcellularLocation>
        <location evidence="1">Cell membrane</location>
        <topology evidence="1">Multi-pass membrane protein</topology>
    </subcellularLocation>
</comment>
<evidence type="ECO:0000256" key="1">
    <source>
        <dbReference type="ARBA" id="ARBA00004651"/>
    </source>
</evidence>
<gene>
    <name evidence="10" type="ORF">ADICYQ_2187</name>
</gene>
<dbReference type="Proteomes" id="UP000014974">
    <property type="component" value="Unassembled WGS sequence"/>
</dbReference>
<reference evidence="10 11" key="1">
    <citation type="journal article" date="2013" name="Genome Announc.">
        <title>Draft Genome Sequence of Cyclobacterium qasimii Strain M12-11BT, Isolated from Arctic Marine Sediment.</title>
        <authorList>
            <person name="Shivaji S."/>
            <person name="Ara S."/>
            <person name="Singh A."/>
            <person name="Kumar Pinnaka A."/>
        </authorList>
    </citation>
    <scope>NUCLEOTIDE SEQUENCE [LARGE SCALE GENOMIC DNA]</scope>
    <source>
        <strain evidence="10 11">M12-11B</strain>
    </source>
</reference>
<evidence type="ECO:0000256" key="3">
    <source>
        <dbReference type="ARBA" id="ARBA00022676"/>
    </source>
</evidence>